<reference evidence="1 2" key="1">
    <citation type="journal article" date="2014" name="Agronomy (Basel)">
        <title>A Draft Genome Sequence for Ensete ventricosum, the Drought-Tolerant Tree Against Hunger.</title>
        <authorList>
            <person name="Harrison J."/>
            <person name="Moore K.A."/>
            <person name="Paszkiewicz K."/>
            <person name="Jones T."/>
            <person name="Grant M."/>
            <person name="Ambacheew D."/>
            <person name="Muzemil S."/>
            <person name="Studholme D.J."/>
        </authorList>
    </citation>
    <scope>NUCLEOTIDE SEQUENCE [LARGE SCALE GENOMIC DNA]</scope>
</reference>
<comment type="caution">
    <text evidence="1">The sequence shown here is derived from an EMBL/GenBank/DDBJ whole genome shotgun (WGS) entry which is preliminary data.</text>
</comment>
<sequence>MNPVQTDVLTPVRVNTIQTEKGRAEGRRQRGGAVEEEACQRVAGLMRSK</sequence>
<gene>
    <name evidence="1" type="ORF">B296_00039769</name>
</gene>
<dbReference type="Proteomes" id="UP000287651">
    <property type="component" value="Unassembled WGS sequence"/>
</dbReference>
<evidence type="ECO:0000313" key="1">
    <source>
        <dbReference type="EMBL" id="RRT66873.1"/>
    </source>
</evidence>
<proteinExistence type="predicted"/>
<dbReference type="AlphaFoldDB" id="A0A426ZS76"/>
<accession>A0A426ZS76</accession>
<protein>
    <submittedName>
        <fullName evidence="1">Uncharacterized protein</fullName>
    </submittedName>
</protein>
<name>A0A426ZS76_ENSVE</name>
<organism evidence="1 2">
    <name type="scientific">Ensete ventricosum</name>
    <name type="common">Abyssinian banana</name>
    <name type="synonym">Musa ensete</name>
    <dbReference type="NCBI Taxonomy" id="4639"/>
    <lineage>
        <taxon>Eukaryota</taxon>
        <taxon>Viridiplantae</taxon>
        <taxon>Streptophyta</taxon>
        <taxon>Embryophyta</taxon>
        <taxon>Tracheophyta</taxon>
        <taxon>Spermatophyta</taxon>
        <taxon>Magnoliopsida</taxon>
        <taxon>Liliopsida</taxon>
        <taxon>Zingiberales</taxon>
        <taxon>Musaceae</taxon>
        <taxon>Ensete</taxon>
    </lineage>
</organism>
<evidence type="ECO:0000313" key="2">
    <source>
        <dbReference type="Proteomes" id="UP000287651"/>
    </source>
</evidence>
<dbReference type="EMBL" id="AMZH03005254">
    <property type="protein sequence ID" value="RRT66873.1"/>
    <property type="molecule type" value="Genomic_DNA"/>
</dbReference>